<protein>
    <submittedName>
        <fullName evidence="1">Uncharacterized protein</fullName>
    </submittedName>
</protein>
<accession>A0A7Y6PFJ5</accession>
<organism evidence="1 2">
    <name type="scientific">Phocaeicola vulgatus</name>
    <name type="common">Bacteroides vulgatus</name>
    <dbReference type="NCBI Taxonomy" id="821"/>
    <lineage>
        <taxon>Bacteria</taxon>
        <taxon>Pseudomonadati</taxon>
        <taxon>Bacteroidota</taxon>
        <taxon>Bacteroidia</taxon>
        <taxon>Bacteroidales</taxon>
        <taxon>Bacteroidaceae</taxon>
        <taxon>Phocaeicola</taxon>
    </lineage>
</organism>
<evidence type="ECO:0000313" key="1">
    <source>
        <dbReference type="EMBL" id="NVB74839.1"/>
    </source>
</evidence>
<name>A0A7Y6PFJ5_PHOVU</name>
<gene>
    <name evidence="1" type="ORF">HUV05_15140</name>
</gene>
<dbReference type="RefSeq" id="WP_176350615.1">
    <property type="nucleotide sequence ID" value="NZ_CAJTAS010000012.1"/>
</dbReference>
<evidence type="ECO:0000313" key="2">
    <source>
        <dbReference type="Proteomes" id="UP000524321"/>
    </source>
</evidence>
<sequence length="342" mass="40630">MSKEELHQIKELPDLKVAWHESYKCLNEPLLEYVWEVANHFLPDYEETDKGMIPVESSAPAIFANRYAERNLSVEERYERSKEMKTFKGTLEEYKKREYRKLDDSFKKTFLENKDLQNTCEAFGFDVSKFWYLLLFVHDFIEDIGTDSPIVEKPLLEDFTFFLTNLCEASSITLKQGNKNIYSTEREDLIDIIQRAVYHFGETYGKIVNGKQDRETKIKQLKEIGLKGFIDNSLLSQINFSGKYKLDDSHKRWKFAEMFLYFLKDKKASRKRIHDRRVWISIEKNLFVSRLLYTVGYVSERYNREFLDKDGKPNRLLSLIIRKYSKEKFPPVIANNYNVVAL</sequence>
<proteinExistence type="predicted"/>
<reference evidence="1 2" key="1">
    <citation type="submission" date="2020-04" db="EMBL/GenBank/DDBJ databases">
        <authorList>
            <person name="Pieper L."/>
        </authorList>
    </citation>
    <scope>NUCLEOTIDE SEQUENCE [LARGE SCALE GENOMIC DNA]</scope>
    <source>
        <strain evidence="1 2">B33</strain>
    </source>
</reference>
<reference evidence="1 2" key="2">
    <citation type="submission" date="2020-07" db="EMBL/GenBank/DDBJ databases">
        <title>Bacterial metabolism rescues the inhibition of intestinal drug absorption by food and drug additives.</title>
        <authorList>
            <person name="Zou L."/>
            <person name="Spanogiannopoulos P."/>
            <person name="Chien H.-C."/>
            <person name="Pieper L.M."/>
            <person name="Cai W."/>
            <person name="Khuri N."/>
            <person name="Pottel J."/>
            <person name="Vora B."/>
            <person name="Ni Z."/>
            <person name="Tsakalozou E."/>
            <person name="Zhang W."/>
            <person name="Shoichet B.K."/>
            <person name="Giacomini K.M."/>
            <person name="Turnbaugh P.J."/>
        </authorList>
    </citation>
    <scope>NUCLEOTIDE SEQUENCE [LARGE SCALE GENOMIC DNA]</scope>
    <source>
        <strain evidence="1 2">B33</strain>
    </source>
</reference>
<dbReference type="Proteomes" id="UP000524321">
    <property type="component" value="Unassembled WGS sequence"/>
</dbReference>
<comment type="caution">
    <text evidence="1">The sequence shown here is derived from an EMBL/GenBank/DDBJ whole genome shotgun (WGS) entry which is preliminary data.</text>
</comment>
<dbReference type="AlphaFoldDB" id="A0A7Y6PFJ5"/>
<dbReference type="EMBL" id="JABWDJ010000070">
    <property type="protein sequence ID" value="NVB74839.1"/>
    <property type="molecule type" value="Genomic_DNA"/>
</dbReference>